<comment type="function">
    <text evidence="3">Poorly processive, error-prone DNA polymerase involved in untargeted mutagenesis. Copies undamaged DNA at stalled replication forks, which arise in vivo from mismatched or misaligned primer ends. These misaligned primers can be extended by PolIV. Exhibits no 3'-5' exonuclease (proofreading) activity. May be involved in translesional synthesis, in conjunction with the beta clamp from PolIII.</text>
</comment>
<comment type="similarity">
    <text evidence="1">Belongs to the DNA polymerase type-Y family.</text>
</comment>
<evidence type="ECO:0000259" key="5">
    <source>
        <dbReference type="PROSITE" id="PS50173"/>
    </source>
</evidence>
<dbReference type="InterPro" id="IPR017961">
    <property type="entry name" value="DNA_pol_Y-fam_little_finger"/>
</dbReference>
<dbReference type="PROSITE" id="PS50173">
    <property type="entry name" value="UMUC"/>
    <property type="match status" value="1"/>
</dbReference>
<dbReference type="SUPFAM" id="SSF56672">
    <property type="entry name" value="DNA/RNA polymerases"/>
    <property type="match status" value="1"/>
</dbReference>
<dbReference type="InterPro" id="IPR053848">
    <property type="entry name" value="IMS_HHH_1"/>
</dbReference>
<sequence length="345" mass="37918">MGSRYILHLRFDLPTDHDAELPERLRRLLENITPRVQMIEPDSAALDLTGSLPYWRRDARGLTEVVQVRALAHLGLPSSAGCAGNRMLAAMACALTPPGRRTVIDDSPEAIRAFLRPRPVRELPGVGTRTAATLAEYGLHTVGDVADIPQATLQRLLGARAGRALHERAHGRDTQTVNPTPTPASITSEHHFTQDELDPAQRRRALLALADDLGTQLRATGQIATGLTCTVRYADLTSTRHSRTLPEATGHTVLLARTAYAMYDSLGLQRARVRSIQLRADALRPADRATRQLNLDAGDDKPLVIEAVADRARTRFGRQMLYPAALAINSRPSSARQQDRRQDQT</sequence>
<dbReference type="PANTHER" id="PTHR35369">
    <property type="entry name" value="BLR3025 PROTEIN-RELATED"/>
    <property type="match status" value="1"/>
</dbReference>
<dbReference type="AlphaFoldDB" id="A0A101NU62"/>
<keyword evidence="2" id="KW-0227">DNA damage</keyword>
<evidence type="ECO:0000256" key="3">
    <source>
        <dbReference type="ARBA" id="ARBA00025589"/>
    </source>
</evidence>
<dbReference type="GO" id="GO:0003684">
    <property type="term" value="F:damaged DNA binding"/>
    <property type="evidence" value="ECO:0007669"/>
    <property type="project" value="InterPro"/>
</dbReference>
<dbReference type="Pfam" id="PF00817">
    <property type="entry name" value="IMS"/>
    <property type="match status" value="1"/>
</dbReference>
<dbReference type="InterPro" id="IPR036775">
    <property type="entry name" value="DNA_pol_Y-fam_lit_finger_sf"/>
</dbReference>
<evidence type="ECO:0000256" key="4">
    <source>
        <dbReference type="SAM" id="MobiDB-lite"/>
    </source>
</evidence>
<dbReference type="PANTHER" id="PTHR35369:SF2">
    <property type="entry name" value="BLR3025 PROTEIN"/>
    <property type="match status" value="1"/>
</dbReference>
<dbReference type="EMBL" id="LMWN01000064">
    <property type="protein sequence ID" value="KUM99433.1"/>
    <property type="molecule type" value="Genomic_DNA"/>
</dbReference>
<evidence type="ECO:0000256" key="2">
    <source>
        <dbReference type="ARBA" id="ARBA00022763"/>
    </source>
</evidence>
<dbReference type="OrthoDB" id="4317601at2"/>
<keyword evidence="7" id="KW-1185">Reference proteome</keyword>
<feature type="region of interest" description="Disordered" evidence="4">
    <location>
        <begin position="168"/>
        <end position="191"/>
    </location>
</feature>
<dbReference type="SUPFAM" id="SSF100879">
    <property type="entry name" value="Lesion bypass DNA polymerase (Y-family), little finger domain"/>
    <property type="match status" value="1"/>
</dbReference>
<evidence type="ECO:0000256" key="1">
    <source>
        <dbReference type="ARBA" id="ARBA00010945"/>
    </source>
</evidence>
<organism evidence="6 7">
    <name type="scientific">Streptomyces yokosukanensis</name>
    <dbReference type="NCBI Taxonomy" id="67386"/>
    <lineage>
        <taxon>Bacteria</taxon>
        <taxon>Bacillati</taxon>
        <taxon>Actinomycetota</taxon>
        <taxon>Actinomycetes</taxon>
        <taxon>Kitasatosporales</taxon>
        <taxon>Streptomycetaceae</taxon>
        <taxon>Streptomyces</taxon>
    </lineage>
</organism>
<comment type="caution">
    <text evidence="6">The sequence shown here is derived from an EMBL/GenBank/DDBJ whole genome shotgun (WGS) entry which is preliminary data.</text>
</comment>
<dbReference type="RefSeq" id="WP_067135509.1">
    <property type="nucleotide sequence ID" value="NZ_KQ948229.1"/>
</dbReference>
<dbReference type="InterPro" id="IPR001126">
    <property type="entry name" value="UmuC"/>
</dbReference>
<evidence type="ECO:0000313" key="6">
    <source>
        <dbReference type="EMBL" id="KUM99433.1"/>
    </source>
</evidence>
<evidence type="ECO:0000313" key="7">
    <source>
        <dbReference type="Proteomes" id="UP000053127"/>
    </source>
</evidence>
<dbReference type="Pfam" id="PF21999">
    <property type="entry name" value="IMS_HHH_1"/>
    <property type="match status" value="1"/>
</dbReference>
<dbReference type="Gene3D" id="3.30.1490.100">
    <property type="entry name" value="DNA polymerase, Y-family, little finger domain"/>
    <property type="match status" value="1"/>
</dbReference>
<dbReference type="InterPro" id="IPR050356">
    <property type="entry name" value="SulA_CellDiv_inhibitor"/>
</dbReference>
<dbReference type="Gene3D" id="1.10.150.20">
    <property type="entry name" value="5' to 3' exonuclease, C-terminal subdomain"/>
    <property type="match status" value="1"/>
</dbReference>
<dbReference type="Pfam" id="PF11799">
    <property type="entry name" value="IMS_C"/>
    <property type="match status" value="1"/>
</dbReference>
<gene>
    <name evidence="6" type="ORF">AQI95_39180</name>
</gene>
<feature type="compositionally biased region" description="Polar residues" evidence="4">
    <location>
        <begin position="174"/>
        <end position="187"/>
    </location>
</feature>
<name>A0A101NU62_9ACTN</name>
<dbReference type="GO" id="GO:0003887">
    <property type="term" value="F:DNA-directed DNA polymerase activity"/>
    <property type="evidence" value="ECO:0007669"/>
    <property type="project" value="InterPro"/>
</dbReference>
<protein>
    <submittedName>
        <fullName evidence="6">DNA polymerase</fullName>
    </submittedName>
</protein>
<dbReference type="STRING" id="67386.AQI95_39180"/>
<proteinExistence type="inferred from homology"/>
<dbReference type="Proteomes" id="UP000053127">
    <property type="component" value="Unassembled WGS sequence"/>
</dbReference>
<feature type="domain" description="UmuC" evidence="5">
    <location>
        <begin position="19"/>
        <end position="127"/>
    </location>
</feature>
<dbReference type="GO" id="GO:0006281">
    <property type="term" value="P:DNA repair"/>
    <property type="evidence" value="ECO:0007669"/>
    <property type="project" value="InterPro"/>
</dbReference>
<accession>A0A101NU62</accession>
<dbReference type="Gene3D" id="3.30.70.270">
    <property type="match status" value="1"/>
</dbReference>
<dbReference type="InterPro" id="IPR043128">
    <property type="entry name" value="Rev_trsase/Diguanyl_cyclase"/>
</dbReference>
<dbReference type="InterPro" id="IPR043502">
    <property type="entry name" value="DNA/RNA_pol_sf"/>
</dbReference>
<reference evidence="6 7" key="1">
    <citation type="submission" date="2015-10" db="EMBL/GenBank/DDBJ databases">
        <title>Draft genome sequence of Streptomyces yokosukanensis DSM 40224, type strain for the species Streptomyces yokosukanensis.</title>
        <authorList>
            <person name="Ruckert C."/>
            <person name="Winkler A."/>
            <person name="Kalinowski J."/>
            <person name="Kampfer P."/>
            <person name="Glaeser S."/>
        </authorList>
    </citation>
    <scope>NUCLEOTIDE SEQUENCE [LARGE SCALE GENOMIC DNA]</scope>
    <source>
        <strain evidence="6 7">DSM 40224</strain>
    </source>
</reference>